<organism evidence="11 13">
    <name type="scientific">Mycolicibacterium diernhoferi</name>
    <dbReference type="NCBI Taxonomy" id="1801"/>
    <lineage>
        <taxon>Bacteria</taxon>
        <taxon>Bacillati</taxon>
        <taxon>Actinomycetota</taxon>
        <taxon>Actinomycetes</taxon>
        <taxon>Mycobacteriales</taxon>
        <taxon>Mycobacteriaceae</taxon>
        <taxon>Mycolicibacterium</taxon>
    </lineage>
</organism>
<dbReference type="InterPro" id="IPR001041">
    <property type="entry name" value="2Fe-2S_ferredoxin-type"/>
</dbReference>
<dbReference type="EMBL" id="PDCR01000019">
    <property type="protein sequence ID" value="PEG53595.1"/>
    <property type="molecule type" value="Genomic_DNA"/>
</dbReference>
<evidence type="ECO:0000256" key="6">
    <source>
        <dbReference type="ARBA" id="ARBA00023004"/>
    </source>
</evidence>
<reference evidence="10 12" key="1">
    <citation type="submission" date="2016-09" db="EMBL/GenBank/DDBJ databases">
        <title>genome sequences of unsequenced Mycobacteria.</title>
        <authorList>
            <person name="Greninger A.L."/>
            <person name="Jerome K.R."/>
            <person name="Mcnair B."/>
            <person name="Wallis C."/>
            <person name="Fang F."/>
        </authorList>
    </citation>
    <scope>NUCLEOTIDE SEQUENCE [LARGE SCALE GENOMIC DNA]</scope>
    <source>
        <strain evidence="10 12">BM1</strain>
    </source>
</reference>
<evidence type="ECO:0000256" key="2">
    <source>
        <dbReference type="ARBA" id="ARBA00022448"/>
    </source>
</evidence>
<keyword evidence="4" id="KW-0479">Metal-binding</keyword>
<evidence type="ECO:0000256" key="8">
    <source>
        <dbReference type="ARBA" id="ARBA00034078"/>
    </source>
</evidence>
<evidence type="ECO:0000313" key="12">
    <source>
        <dbReference type="Proteomes" id="UP000191039"/>
    </source>
</evidence>
<keyword evidence="13" id="KW-1185">Reference proteome</keyword>
<evidence type="ECO:0000256" key="4">
    <source>
        <dbReference type="ARBA" id="ARBA00022723"/>
    </source>
</evidence>
<name>A0A1Q4HKL3_9MYCO</name>
<evidence type="ECO:0000256" key="5">
    <source>
        <dbReference type="ARBA" id="ARBA00022982"/>
    </source>
</evidence>
<evidence type="ECO:0000313" key="10">
    <source>
        <dbReference type="EMBL" id="OPE55134.1"/>
    </source>
</evidence>
<evidence type="ECO:0000259" key="9">
    <source>
        <dbReference type="PROSITE" id="PS51085"/>
    </source>
</evidence>
<dbReference type="SUPFAM" id="SSF54292">
    <property type="entry name" value="2Fe-2S ferredoxin-like"/>
    <property type="match status" value="1"/>
</dbReference>
<dbReference type="InterPro" id="IPR036010">
    <property type="entry name" value="2Fe-2S_ferredoxin-like_sf"/>
</dbReference>
<keyword evidence="6" id="KW-0408">Iron</keyword>
<dbReference type="PROSITE" id="PS00197">
    <property type="entry name" value="2FE2S_FER_1"/>
    <property type="match status" value="1"/>
</dbReference>
<evidence type="ECO:0000313" key="11">
    <source>
        <dbReference type="EMBL" id="PEG53595.1"/>
    </source>
</evidence>
<dbReference type="Pfam" id="PF00111">
    <property type="entry name" value="Fer2"/>
    <property type="match status" value="1"/>
</dbReference>
<dbReference type="STRING" id="1801.BRW64_00265"/>
<proteinExistence type="inferred from homology"/>
<dbReference type="CDD" id="cd00207">
    <property type="entry name" value="fer2"/>
    <property type="match status" value="1"/>
</dbReference>
<evidence type="ECO:0000313" key="13">
    <source>
        <dbReference type="Proteomes" id="UP000220340"/>
    </source>
</evidence>
<dbReference type="Proteomes" id="UP000220340">
    <property type="component" value="Unassembled WGS sequence"/>
</dbReference>
<dbReference type="GO" id="GO:0051537">
    <property type="term" value="F:2 iron, 2 sulfur cluster binding"/>
    <property type="evidence" value="ECO:0007669"/>
    <property type="project" value="UniProtKB-KW"/>
</dbReference>
<keyword evidence="2" id="KW-0813">Transport</keyword>
<protein>
    <submittedName>
        <fullName evidence="11">(2Fe-2S)-binding protein</fullName>
    </submittedName>
</protein>
<evidence type="ECO:0000256" key="1">
    <source>
        <dbReference type="ARBA" id="ARBA00007874"/>
    </source>
</evidence>
<sequence length="98" mass="10157">MTAEPVPADEVTIVLDGASTTTLPVAGDTLLETARRAGLTPPFACEAGNCGTCIAKLTEGSATMRVNDALDEDEVEEGYVLTCQAIPDPGPLTVNYDD</sequence>
<dbReference type="Proteomes" id="UP000191039">
    <property type="component" value="Unassembled WGS sequence"/>
</dbReference>
<dbReference type="PANTHER" id="PTHR43112:SF3">
    <property type="entry name" value="FERREDOXIN-2, CHLOROPLASTIC"/>
    <property type="match status" value="1"/>
</dbReference>
<dbReference type="EMBL" id="MIJD01000046">
    <property type="protein sequence ID" value="OPE55134.1"/>
    <property type="molecule type" value="Genomic_DNA"/>
</dbReference>
<evidence type="ECO:0000256" key="3">
    <source>
        <dbReference type="ARBA" id="ARBA00022714"/>
    </source>
</evidence>
<dbReference type="InterPro" id="IPR012675">
    <property type="entry name" value="Beta-grasp_dom_sf"/>
</dbReference>
<gene>
    <name evidence="10" type="ORF">BV510_06755</name>
    <name evidence="11" type="ORF">CRI78_15915</name>
</gene>
<dbReference type="RefSeq" id="WP_073853089.1">
    <property type="nucleotide sequence ID" value="NZ_BAAATC010000018.1"/>
</dbReference>
<comment type="similarity">
    <text evidence="1">Belongs to the 2Fe2S plant-type ferredoxin family.</text>
</comment>
<evidence type="ECO:0000256" key="7">
    <source>
        <dbReference type="ARBA" id="ARBA00023014"/>
    </source>
</evidence>
<comment type="cofactor">
    <cofactor evidence="8">
        <name>[2Fe-2S] cluster</name>
        <dbReference type="ChEBI" id="CHEBI:190135"/>
    </cofactor>
</comment>
<dbReference type="PANTHER" id="PTHR43112">
    <property type="entry name" value="FERREDOXIN"/>
    <property type="match status" value="1"/>
</dbReference>
<comment type="caution">
    <text evidence="11">The sequence shown here is derived from an EMBL/GenBank/DDBJ whole genome shotgun (WGS) entry which is preliminary data.</text>
</comment>
<accession>A0A1Q4HKL3</accession>
<dbReference type="PROSITE" id="PS51085">
    <property type="entry name" value="2FE2S_FER_2"/>
    <property type="match status" value="1"/>
</dbReference>
<keyword evidence="5" id="KW-0249">Electron transport</keyword>
<dbReference type="GO" id="GO:0046872">
    <property type="term" value="F:metal ion binding"/>
    <property type="evidence" value="ECO:0007669"/>
    <property type="project" value="UniProtKB-KW"/>
</dbReference>
<keyword evidence="3" id="KW-0001">2Fe-2S</keyword>
<keyword evidence="7" id="KW-0411">Iron-sulfur</keyword>
<dbReference type="AlphaFoldDB" id="A0A1Q4HKL3"/>
<feature type="domain" description="2Fe-2S ferredoxin-type" evidence="9">
    <location>
        <begin position="9"/>
        <end position="98"/>
    </location>
</feature>
<reference evidence="11 13" key="2">
    <citation type="submission" date="2017-10" db="EMBL/GenBank/DDBJ databases">
        <title>The new phylogeny of genus Mycobacterium.</title>
        <authorList>
            <person name="Tortoli E."/>
            <person name="Trovato A."/>
            <person name="Cirillo D.M."/>
        </authorList>
    </citation>
    <scope>NUCLEOTIDE SEQUENCE [LARGE SCALE GENOMIC DNA]</scope>
    <source>
        <strain evidence="11 13">IP141170001</strain>
    </source>
</reference>
<dbReference type="InterPro" id="IPR006058">
    <property type="entry name" value="2Fe2S_fd_BS"/>
</dbReference>
<dbReference type="OrthoDB" id="9796486at2"/>
<dbReference type="Gene3D" id="3.10.20.30">
    <property type="match status" value="1"/>
</dbReference>